<sequence length="62" mass="7305">MPPLMLQVLLWDLLILVLSKPVQAHWHYQLDLDMVLPPLLLWPLPSLMMVVVRVPLVDLRER</sequence>
<evidence type="ECO:0000313" key="3">
    <source>
        <dbReference type="EMBL" id="KUM49164.1"/>
    </source>
</evidence>
<keyword evidence="1" id="KW-0472">Membrane</keyword>
<feature type="signal peptide" evidence="2">
    <location>
        <begin position="1"/>
        <end position="24"/>
    </location>
</feature>
<organism evidence="3">
    <name type="scientific">Picea glauca</name>
    <name type="common">White spruce</name>
    <name type="synonym">Pinus glauca</name>
    <dbReference type="NCBI Taxonomy" id="3330"/>
    <lineage>
        <taxon>Eukaryota</taxon>
        <taxon>Viridiplantae</taxon>
        <taxon>Streptophyta</taxon>
        <taxon>Embryophyta</taxon>
        <taxon>Tracheophyta</taxon>
        <taxon>Spermatophyta</taxon>
        <taxon>Pinopsida</taxon>
        <taxon>Pinidae</taxon>
        <taxon>Conifers I</taxon>
        <taxon>Pinales</taxon>
        <taxon>Pinaceae</taxon>
        <taxon>Picea</taxon>
    </lineage>
</organism>
<gene>
    <name evidence="3" type="ORF">ABT39_MTgene3713</name>
</gene>
<reference evidence="3" key="1">
    <citation type="journal article" date="2015" name="Genome Biol. Evol.">
        <title>Organellar Genomes of White Spruce (Picea glauca): Assembly and Annotation.</title>
        <authorList>
            <person name="Jackman S.D."/>
            <person name="Warren R.L."/>
            <person name="Gibb E.A."/>
            <person name="Vandervalk B.P."/>
            <person name="Mohamadi H."/>
            <person name="Chu J."/>
            <person name="Raymond A."/>
            <person name="Pleasance S."/>
            <person name="Coope R."/>
            <person name="Wildung M.R."/>
            <person name="Ritland C.E."/>
            <person name="Bousquet J."/>
            <person name="Jones S.J."/>
            <person name="Bohlmann J."/>
            <person name="Birol I."/>
        </authorList>
    </citation>
    <scope>NUCLEOTIDE SEQUENCE [LARGE SCALE GENOMIC DNA]</scope>
    <source>
        <tissue evidence="3">Flushing bud</tissue>
    </source>
</reference>
<keyword evidence="3" id="KW-0496">Mitochondrion</keyword>
<evidence type="ECO:0000256" key="2">
    <source>
        <dbReference type="SAM" id="SignalP"/>
    </source>
</evidence>
<feature type="chain" id="PRO_5007100207" evidence="2">
    <location>
        <begin position="25"/>
        <end position="62"/>
    </location>
</feature>
<comment type="caution">
    <text evidence="3">The sequence shown here is derived from an EMBL/GenBank/DDBJ whole genome shotgun (WGS) entry which is preliminary data.</text>
</comment>
<dbReference type="AlphaFoldDB" id="A0A101M1F2"/>
<dbReference type="EMBL" id="LKAM01000003">
    <property type="protein sequence ID" value="KUM49164.1"/>
    <property type="molecule type" value="Genomic_DNA"/>
</dbReference>
<accession>A0A101M1F2</accession>
<keyword evidence="1" id="KW-0812">Transmembrane</keyword>
<feature type="transmembrane region" description="Helical" evidence="1">
    <location>
        <begin position="40"/>
        <end position="59"/>
    </location>
</feature>
<protein>
    <submittedName>
        <fullName evidence="3">Uncharacterized protein</fullName>
    </submittedName>
</protein>
<proteinExistence type="predicted"/>
<name>A0A101M1F2_PICGL</name>
<keyword evidence="2" id="KW-0732">Signal</keyword>
<geneLocation type="mitochondrion" evidence="3"/>
<evidence type="ECO:0000256" key="1">
    <source>
        <dbReference type="SAM" id="Phobius"/>
    </source>
</evidence>
<keyword evidence="1" id="KW-1133">Transmembrane helix</keyword>